<organism evidence="1 2">
    <name type="scientific">Allacma fusca</name>
    <dbReference type="NCBI Taxonomy" id="39272"/>
    <lineage>
        <taxon>Eukaryota</taxon>
        <taxon>Metazoa</taxon>
        <taxon>Ecdysozoa</taxon>
        <taxon>Arthropoda</taxon>
        <taxon>Hexapoda</taxon>
        <taxon>Collembola</taxon>
        <taxon>Symphypleona</taxon>
        <taxon>Sminthuridae</taxon>
        <taxon>Allacma</taxon>
    </lineage>
</organism>
<dbReference type="Proteomes" id="UP000708208">
    <property type="component" value="Unassembled WGS sequence"/>
</dbReference>
<evidence type="ECO:0000313" key="1">
    <source>
        <dbReference type="EMBL" id="CAG7823773.1"/>
    </source>
</evidence>
<accession>A0A8J2L1M8</accession>
<feature type="non-terminal residue" evidence="1">
    <location>
        <position position="1"/>
    </location>
</feature>
<sequence length="79" mass="8657">VFDDVAVEMALALLQFLSEKPTELLAWRGLKSLLRCCQLARTEVPPLVKMVGPSPSEFKGISARCDELVQLTEAILATV</sequence>
<proteinExistence type="predicted"/>
<evidence type="ECO:0000313" key="2">
    <source>
        <dbReference type="Proteomes" id="UP000708208"/>
    </source>
</evidence>
<comment type="caution">
    <text evidence="1">The sequence shown here is derived from an EMBL/GenBank/DDBJ whole genome shotgun (WGS) entry which is preliminary data.</text>
</comment>
<protein>
    <submittedName>
        <fullName evidence="1">Uncharacterized protein</fullName>
    </submittedName>
</protein>
<reference evidence="1" key="1">
    <citation type="submission" date="2021-06" db="EMBL/GenBank/DDBJ databases">
        <authorList>
            <person name="Hodson N. C."/>
            <person name="Mongue J. A."/>
            <person name="Jaron S. K."/>
        </authorList>
    </citation>
    <scope>NUCLEOTIDE SEQUENCE</scope>
</reference>
<dbReference type="AlphaFoldDB" id="A0A8J2L1M8"/>
<dbReference type="OrthoDB" id="21221at2759"/>
<keyword evidence="2" id="KW-1185">Reference proteome</keyword>
<gene>
    <name evidence="1" type="ORF">AFUS01_LOCUS33969</name>
</gene>
<name>A0A8J2L1M8_9HEXA</name>
<dbReference type="EMBL" id="CAJVCH010530511">
    <property type="protein sequence ID" value="CAG7823773.1"/>
    <property type="molecule type" value="Genomic_DNA"/>
</dbReference>